<name>A0AA85K4K9_TRIRE</name>
<proteinExistence type="predicted"/>
<organism evidence="1 2">
    <name type="scientific">Trichobilharzia regenti</name>
    <name type="common">Nasal bird schistosome</name>
    <dbReference type="NCBI Taxonomy" id="157069"/>
    <lineage>
        <taxon>Eukaryota</taxon>
        <taxon>Metazoa</taxon>
        <taxon>Spiralia</taxon>
        <taxon>Lophotrochozoa</taxon>
        <taxon>Platyhelminthes</taxon>
        <taxon>Trematoda</taxon>
        <taxon>Digenea</taxon>
        <taxon>Strigeidida</taxon>
        <taxon>Schistosomatoidea</taxon>
        <taxon>Schistosomatidae</taxon>
        <taxon>Trichobilharzia</taxon>
    </lineage>
</organism>
<sequence length="105" mass="11928">MRYRTSAGAASTVRTSHVGLWRFSDTATAYNQSLRGGADQVNRVSICLTPTQSPNISSLLLNTSVQCALKHGLRIRQPHYPVGILRLFCSCWHPYRHCERFSRHR</sequence>
<evidence type="ECO:0000313" key="2">
    <source>
        <dbReference type="WBParaSite" id="TREG1_60850.1"/>
    </source>
</evidence>
<evidence type="ECO:0000313" key="1">
    <source>
        <dbReference type="Proteomes" id="UP000050795"/>
    </source>
</evidence>
<reference evidence="2" key="2">
    <citation type="submission" date="2023-11" db="UniProtKB">
        <authorList>
            <consortium name="WormBaseParasite"/>
        </authorList>
    </citation>
    <scope>IDENTIFICATION</scope>
</reference>
<protein>
    <submittedName>
        <fullName evidence="2">Uncharacterized protein</fullName>
    </submittedName>
</protein>
<accession>A0AA85K4K9</accession>
<keyword evidence="1" id="KW-1185">Reference proteome</keyword>
<dbReference type="AlphaFoldDB" id="A0AA85K4K9"/>
<dbReference type="Proteomes" id="UP000050795">
    <property type="component" value="Unassembled WGS sequence"/>
</dbReference>
<reference evidence="1" key="1">
    <citation type="submission" date="2022-06" db="EMBL/GenBank/DDBJ databases">
        <authorList>
            <person name="Berger JAMES D."/>
            <person name="Berger JAMES D."/>
        </authorList>
    </citation>
    <scope>NUCLEOTIDE SEQUENCE [LARGE SCALE GENOMIC DNA]</scope>
</reference>
<dbReference type="WBParaSite" id="TREG1_60850.1">
    <property type="protein sequence ID" value="TREG1_60850.1"/>
    <property type="gene ID" value="TREG1_60850"/>
</dbReference>